<evidence type="ECO:0000259" key="2">
    <source>
        <dbReference type="PROSITE" id="PS50238"/>
    </source>
</evidence>
<proteinExistence type="predicted"/>
<evidence type="ECO:0000313" key="4">
    <source>
        <dbReference type="Proteomes" id="UP000001194"/>
    </source>
</evidence>
<feature type="region of interest" description="Disordered" evidence="1">
    <location>
        <begin position="42"/>
        <end position="68"/>
    </location>
</feature>
<dbReference type="SUPFAM" id="SSF48350">
    <property type="entry name" value="GTPase activation domain, GAP"/>
    <property type="match status" value="1"/>
</dbReference>
<accession>B0DBY4</accession>
<evidence type="ECO:0000313" key="3">
    <source>
        <dbReference type="EMBL" id="EDR07799.1"/>
    </source>
</evidence>
<dbReference type="InParanoid" id="B0DBY4"/>
<dbReference type="RefSeq" id="XP_001881588.1">
    <property type="nucleotide sequence ID" value="XM_001881553.1"/>
</dbReference>
<dbReference type="AlphaFoldDB" id="B0DBY4"/>
<dbReference type="EMBL" id="DS547103">
    <property type="protein sequence ID" value="EDR07799.1"/>
    <property type="molecule type" value="Genomic_DNA"/>
</dbReference>
<dbReference type="HOGENOM" id="CLU_1619311_0_0_1"/>
<dbReference type="InterPro" id="IPR008936">
    <property type="entry name" value="Rho_GTPase_activation_prot"/>
</dbReference>
<sequence length="164" mass="18728">MLDCIRRASTEGFDPRFYQRSSWRSRARIACRRRHRRRRVISKGIFDSQRQPASDTPRYRTPSGELPNPPVGFGADTSLHLESTPDICALLSTYLASLPEPILLPTLFHALWDWCGVAEETNDPEGPHRFSNCLIATHTHEKESTRIKTAQLLLHHLPSPNFSL</sequence>
<name>B0DBY4_LACBS</name>
<dbReference type="KEGG" id="lbc:LACBIDRAFT_297965"/>
<dbReference type="GO" id="GO:0007165">
    <property type="term" value="P:signal transduction"/>
    <property type="evidence" value="ECO:0007669"/>
    <property type="project" value="InterPro"/>
</dbReference>
<dbReference type="Gene3D" id="1.10.555.10">
    <property type="entry name" value="Rho GTPase activation protein"/>
    <property type="match status" value="1"/>
</dbReference>
<keyword evidence="4" id="KW-1185">Reference proteome</keyword>
<dbReference type="GeneID" id="6077221"/>
<feature type="domain" description="Rho-GAP" evidence="2">
    <location>
        <begin position="1"/>
        <end position="164"/>
    </location>
</feature>
<dbReference type="PROSITE" id="PS50238">
    <property type="entry name" value="RHOGAP"/>
    <property type="match status" value="1"/>
</dbReference>
<dbReference type="OrthoDB" id="79452at2759"/>
<organism evidence="4">
    <name type="scientific">Laccaria bicolor (strain S238N-H82 / ATCC MYA-4686)</name>
    <name type="common">Bicoloured deceiver</name>
    <name type="synonym">Laccaria laccata var. bicolor</name>
    <dbReference type="NCBI Taxonomy" id="486041"/>
    <lineage>
        <taxon>Eukaryota</taxon>
        <taxon>Fungi</taxon>
        <taxon>Dikarya</taxon>
        <taxon>Basidiomycota</taxon>
        <taxon>Agaricomycotina</taxon>
        <taxon>Agaricomycetes</taxon>
        <taxon>Agaricomycetidae</taxon>
        <taxon>Agaricales</taxon>
        <taxon>Agaricineae</taxon>
        <taxon>Hydnangiaceae</taxon>
        <taxon>Laccaria</taxon>
    </lineage>
</organism>
<dbReference type="Proteomes" id="UP000001194">
    <property type="component" value="Unassembled WGS sequence"/>
</dbReference>
<evidence type="ECO:0000256" key="1">
    <source>
        <dbReference type="SAM" id="MobiDB-lite"/>
    </source>
</evidence>
<dbReference type="InterPro" id="IPR000198">
    <property type="entry name" value="RhoGAP_dom"/>
</dbReference>
<gene>
    <name evidence="3" type="ORF">LACBIDRAFT_297965</name>
</gene>
<reference evidence="3 4" key="1">
    <citation type="journal article" date="2008" name="Nature">
        <title>The genome of Laccaria bicolor provides insights into mycorrhizal symbiosis.</title>
        <authorList>
            <person name="Martin F."/>
            <person name="Aerts A."/>
            <person name="Ahren D."/>
            <person name="Brun A."/>
            <person name="Danchin E.G.J."/>
            <person name="Duchaussoy F."/>
            <person name="Gibon J."/>
            <person name="Kohler A."/>
            <person name="Lindquist E."/>
            <person name="Pereda V."/>
            <person name="Salamov A."/>
            <person name="Shapiro H.J."/>
            <person name="Wuyts J."/>
            <person name="Blaudez D."/>
            <person name="Buee M."/>
            <person name="Brokstein P."/>
            <person name="Canbaeck B."/>
            <person name="Cohen D."/>
            <person name="Courty P.E."/>
            <person name="Coutinho P.M."/>
            <person name="Delaruelle C."/>
            <person name="Detter J.C."/>
            <person name="Deveau A."/>
            <person name="DiFazio S."/>
            <person name="Duplessis S."/>
            <person name="Fraissinet-Tachet L."/>
            <person name="Lucic E."/>
            <person name="Frey-Klett P."/>
            <person name="Fourrey C."/>
            <person name="Feussner I."/>
            <person name="Gay G."/>
            <person name="Grimwood J."/>
            <person name="Hoegger P.J."/>
            <person name="Jain P."/>
            <person name="Kilaru S."/>
            <person name="Labbe J."/>
            <person name="Lin Y.C."/>
            <person name="Legue V."/>
            <person name="Le Tacon F."/>
            <person name="Marmeisse R."/>
            <person name="Melayah D."/>
            <person name="Montanini B."/>
            <person name="Muratet M."/>
            <person name="Nehls U."/>
            <person name="Niculita-Hirzel H."/>
            <person name="Oudot-Le Secq M.P."/>
            <person name="Peter M."/>
            <person name="Quesneville H."/>
            <person name="Rajashekar B."/>
            <person name="Reich M."/>
            <person name="Rouhier N."/>
            <person name="Schmutz J."/>
            <person name="Yin T."/>
            <person name="Chalot M."/>
            <person name="Henrissat B."/>
            <person name="Kuees U."/>
            <person name="Lucas S."/>
            <person name="Van de Peer Y."/>
            <person name="Podila G.K."/>
            <person name="Polle A."/>
            <person name="Pukkila P.J."/>
            <person name="Richardson P.M."/>
            <person name="Rouze P."/>
            <person name="Sanders I.R."/>
            <person name="Stajich J.E."/>
            <person name="Tunlid A."/>
            <person name="Tuskan G."/>
            <person name="Grigoriev I.V."/>
        </authorList>
    </citation>
    <scope>NUCLEOTIDE SEQUENCE [LARGE SCALE GENOMIC DNA]</scope>
    <source>
        <strain evidence="4">S238N-H82 / ATCC MYA-4686</strain>
    </source>
</reference>
<protein>
    <submittedName>
        <fullName evidence="3">Predicted protein</fullName>
    </submittedName>
</protein>